<sequence length="158" mass="17947">MHTGNVAVVNGWGLFGHPLFVGRLEDIVSEVEAIMQKSPDDYLDHPVYKLFEKVDKAIRERVPADPAHAQFLLGNTLGKQNRDWRRVKSALPNRYRLFFRFSSQAPKSIIYVWLNDELTLRQAGARTDVYAVFERMLRSGKVPSSYEALLKTAGALPS</sequence>
<dbReference type="Pfam" id="PF11663">
    <property type="entry name" value="Toxin_YhaV"/>
    <property type="match status" value="1"/>
</dbReference>
<organism evidence="1 2">
    <name type="scientific">Pseudomonas abyssi</name>
    <dbReference type="NCBI Taxonomy" id="170540"/>
    <lineage>
        <taxon>Bacteria</taxon>
        <taxon>Pseudomonadati</taxon>
        <taxon>Pseudomonadota</taxon>
        <taxon>Gammaproteobacteria</taxon>
        <taxon>Pseudomonadales</taxon>
        <taxon>Pseudomonadaceae</taxon>
        <taxon>Pseudomonas</taxon>
    </lineage>
</organism>
<dbReference type="EMBL" id="NTMR01000028">
    <property type="protein sequence ID" value="PBK02869.1"/>
    <property type="molecule type" value="Genomic_DNA"/>
</dbReference>
<evidence type="ECO:0000313" key="1">
    <source>
        <dbReference type="EMBL" id="PBK02869.1"/>
    </source>
</evidence>
<dbReference type="RefSeq" id="WP_096006193.1">
    <property type="nucleotide sequence ID" value="NZ_NTMR01000028.1"/>
</dbReference>
<dbReference type="GO" id="GO:0004540">
    <property type="term" value="F:RNA nuclease activity"/>
    <property type="evidence" value="ECO:0007669"/>
    <property type="project" value="InterPro"/>
</dbReference>
<dbReference type="GO" id="GO:0110001">
    <property type="term" value="C:toxin-antitoxin complex"/>
    <property type="evidence" value="ECO:0007669"/>
    <property type="project" value="InterPro"/>
</dbReference>
<evidence type="ECO:0000313" key="2">
    <source>
        <dbReference type="Proteomes" id="UP000242313"/>
    </source>
</evidence>
<accession>A0A2A3MDF8</accession>
<evidence type="ECO:0008006" key="3">
    <source>
        <dbReference type="Google" id="ProtNLM"/>
    </source>
</evidence>
<comment type="caution">
    <text evidence="1">The sequence shown here is derived from an EMBL/GenBank/DDBJ whole genome shotgun (WGS) entry which is preliminary data.</text>
</comment>
<dbReference type="Proteomes" id="UP000242313">
    <property type="component" value="Unassembled WGS sequence"/>
</dbReference>
<proteinExistence type="predicted"/>
<reference evidence="1 2" key="1">
    <citation type="submission" date="2017-09" db="EMBL/GenBank/DDBJ databases">
        <title>Pseudomonas abyssi sp. nov. isolated from Abyssopelagic Water.</title>
        <authorList>
            <person name="Wei Y."/>
        </authorList>
    </citation>
    <scope>NUCLEOTIDE SEQUENCE [LARGE SCALE GENOMIC DNA]</scope>
    <source>
        <strain evidence="1 2">MT5</strain>
    </source>
</reference>
<keyword evidence="2" id="KW-1185">Reference proteome</keyword>
<protein>
    <recommendedName>
        <fullName evidence="3">Toxin</fullName>
    </recommendedName>
</protein>
<gene>
    <name evidence="1" type="ORF">CNQ84_17930</name>
</gene>
<name>A0A2A3MDF8_9PSED</name>
<dbReference type="AlphaFoldDB" id="A0A2A3MDF8"/>
<dbReference type="InterPro" id="IPR021679">
    <property type="entry name" value="Toxin_endonuclease_YhaV"/>
</dbReference>